<dbReference type="InterPro" id="IPR005821">
    <property type="entry name" value="Ion_trans_dom"/>
</dbReference>
<dbReference type="Gene3D" id="1.10.287.70">
    <property type="match status" value="1"/>
</dbReference>
<dbReference type="PANTHER" id="PTHR10037">
    <property type="entry name" value="VOLTAGE-GATED CATION CHANNEL CALCIUM AND SODIUM"/>
    <property type="match status" value="1"/>
</dbReference>
<accession>A0ABD2GR92</accession>
<protein>
    <recommendedName>
        <fullName evidence="7">Ion transport domain-containing protein</fullName>
    </recommendedName>
</protein>
<evidence type="ECO:0000313" key="9">
    <source>
        <dbReference type="Proteomes" id="UP001619887"/>
    </source>
</evidence>
<sequence>MAQLLVPPGPDSFRPFSRESLKVIEKRITEENAKKPKKEKNKRNDENEIKPSRDLEAGKSLPLLYGDTPKGMVSTPLEDLDPYYMNHKTFIVLNRGNCLFRFNADSALYLLSPFNLIRRISIWILLFNIVVMCTILANCAYMTRSRPPVWAKNIEYTFTAIYTLESLIKILARGFCIGRFTFLRDPWNWLDFSVIVLAYVTEVLPVGNFSALRTFRVLRAFKAISVIPGLKTIVGALFQSVKKLANVMILTVFCLSVFALVGLQLFMGNLKHKCIRDYNTTLVNNTNMTETENLTVEAYLLDKRFYYILPGKKDALLCGFSPLAGQCPEGFHCEKAGRNPDYNYTSFDSFGWAFLSLFRLMTQDYWETLYQQTLRAAGKPYMVFFVLIIFLGSFYLINLILAVVAMAYEEQSQATIKEAKEKEEEFQAMIEQLKRQQEDAQAAATAAAAERGEASDKPSGLESSSDSKLSSKSAKERRNRKKKKAG</sequence>
<evidence type="ECO:0000313" key="8">
    <source>
        <dbReference type="EMBL" id="KAL3056489.1"/>
    </source>
</evidence>
<evidence type="ECO:0000256" key="5">
    <source>
        <dbReference type="SAM" id="MobiDB-lite"/>
    </source>
</evidence>
<feature type="region of interest" description="Disordered" evidence="5">
    <location>
        <begin position="433"/>
        <end position="486"/>
    </location>
</feature>
<dbReference type="AlphaFoldDB" id="A0ABD2GR92"/>
<comment type="subcellular location">
    <subcellularLocation>
        <location evidence="1">Membrane</location>
        <topology evidence="1">Multi-pass membrane protein</topology>
    </subcellularLocation>
</comment>
<evidence type="ECO:0000256" key="2">
    <source>
        <dbReference type="ARBA" id="ARBA00022692"/>
    </source>
</evidence>
<comment type="caution">
    <text evidence="8">The sequence shown here is derived from an EMBL/GenBank/DDBJ whole genome shotgun (WGS) entry which is preliminary data.</text>
</comment>
<dbReference type="Pfam" id="PF00520">
    <property type="entry name" value="Ion_trans"/>
    <property type="match status" value="1"/>
</dbReference>
<dbReference type="Gene3D" id="1.20.120.350">
    <property type="entry name" value="Voltage-gated potassium channels. Chain C"/>
    <property type="match status" value="1"/>
</dbReference>
<feature type="domain" description="Ion transport" evidence="7">
    <location>
        <begin position="126"/>
        <end position="414"/>
    </location>
</feature>
<reference evidence="8 9" key="2">
    <citation type="journal article" date="2024" name="G3 (Bethesda)">
        <title>The genome of the cryopelagic Antarctic bald notothen, Trematomus borchgrevinki.</title>
        <authorList>
            <person name="Rayamajhi N."/>
            <person name="Rivera-Colon A.G."/>
            <person name="Minhas B.F."/>
            <person name="Cheng C.C."/>
            <person name="Catchen J.M."/>
        </authorList>
    </citation>
    <scope>NUCLEOTIDE SEQUENCE [LARGE SCALE GENOMIC DNA]</scope>
    <source>
        <strain evidence="8">AGRC-2024</strain>
    </source>
</reference>
<gene>
    <name evidence="8" type="ORF">OYC64_019052</name>
</gene>
<dbReference type="FunFam" id="1.20.120.350:FF:000005">
    <property type="entry name" value="Sodium channel protein"/>
    <property type="match status" value="1"/>
</dbReference>
<feature type="transmembrane region" description="Helical" evidence="6">
    <location>
        <begin position="223"/>
        <end position="241"/>
    </location>
</feature>
<feature type="compositionally biased region" description="Basic residues" evidence="5">
    <location>
        <begin position="475"/>
        <end position="486"/>
    </location>
</feature>
<dbReference type="InterPro" id="IPR027359">
    <property type="entry name" value="Volt_channel_dom_sf"/>
</dbReference>
<evidence type="ECO:0000259" key="7">
    <source>
        <dbReference type="Pfam" id="PF00520"/>
    </source>
</evidence>
<dbReference type="Proteomes" id="UP001619887">
    <property type="component" value="Unassembled WGS sequence"/>
</dbReference>
<keyword evidence="9" id="KW-1185">Reference proteome</keyword>
<evidence type="ECO:0000256" key="6">
    <source>
        <dbReference type="SAM" id="Phobius"/>
    </source>
</evidence>
<feature type="compositionally biased region" description="Low complexity" evidence="5">
    <location>
        <begin position="457"/>
        <end position="472"/>
    </location>
</feature>
<feature type="compositionally biased region" description="Basic and acidic residues" evidence="5">
    <location>
        <begin position="42"/>
        <end position="52"/>
    </location>
</feature>
<keyword evidence="3 6" id="KW-1133">Transmembrane helix</keyword>
<name>A0ABD2GR92_PAGBO</name>
<dbReference type="GO" id="GO:0016020">
    <property type="term" value="C:membrane"/>
    <property type="evidence" value="ECO:0007669"/>
    <property type="project" value="UniProtKB-SubCell"/>
</dbReference>
<feature type="region of interest" description="Disordered" evidence="5">
    <location>
        <begin position="27"/>
        <end position="52"/>
    </location>
</feature>
<dbReference type="PANTHER" id="PTHR10037:SF278">
    <property type="entry name" value="SODIUM CHANNEL PROTEIN TYPE 2 SUBUNIT ALPHA"/>
    <property type="match status" value="1"/>
</dbReference>
<evidence type="ECO:0000256" key="4">
    <source>
        <dbReference type="ARBA" id="ARBA00023136"/>
    </source>
</evidence>
<feature type="transmembrane region" description="Helical" evidence="6">
    <location>
        <begin position="381"/>
        <end position="408"/>
    </location>
</feature>
<reference evidence="8 9" key="1">
    <citation type="journal article" date="2022" name="G3 (Bethesda)">
        <title>Evaluating Illumina-, Nanopore-, and PacBio-based genome assembly strategies with the bald notothen, Trematomus borchgrevinki.</title>
        <authorList>
            <person name="Rayamajhi N."/>
            <person name="Cheng C.C."/>
            <person name="Catchen J.M."/>
        </authorList>
    </citation>
    <scope>NUCLEOTIDE SEQUENCE [LARGE SCALE GENOMIC DNA]</scope>
    <source>
        <strain evidence="8">AGRC-2024</strain>
    </source>
</reference>
<evidence type="ECO:0000256" key="3">
    <source>
        <dbReference type="ARBA" id="ARBA00022989"/>
    </source>
</evidence>
<dbReference type="SUPFAM" id="SSF81324">
    <property type="entry name" value="Voltage-gated potassium channels"/>
    <property type="match status" value="1"/>
</dbReference>
<feature type="transmembrane region" description="Helical" evidence="6">
    <location>
        <begin position="247"/>
        <end position="266"/>
    </location>
</feature>
<proteinExistence type="predicted"/>
<feature type="compositionally biased region" description="Low complexity" evidence="5">
    <location>
        <begin position="439"/>
        <end position="449"/>
    </location>
</feature>
<evidence type="ECO:0000256" key="1">
    <source>
        <dbReference type="ARBA" id="ARBA00004141"/>
    </source>
</evidence>
<dbReference type="EMBL" id="JBIYXZ010002076">
    <property type="protein sequence ID" value="KAL3056489.1"/>
    <property type="molecule type" value="Genomic_DNA"/>
</dbReference>
<organism evidence="8 9">
    <name type="scientific">Pagothenia borchgrevinki</name>
    <name type="common">Bald rockcod</name>
    <name type="synonym">Trematomus borchgrevinki</name>
    <dbReference type="NCBI Taxonomy" id="8213"/>
    <lineage>
        <taxon>Eukaryota</taxon>
        <taxon>Metazoa</taxon>
        <taxon>Chordata</taxon>
        <taxon>Craniata</taxon>
        <taxon>Vertebrata</taxon>
        <taxon>Euteleostomi</taxon>
        <taxon>Actinopterygii</taxon>
        <taxon>Neopterygii</taxon>
        <taxon>Teleostei</taxon>
        <taxon>Neoteleostei</taxon>
        <taxon>Acanthomorphata</taxon>
        <taxon>Eupercaria</taxon>
        <taxon>Perciformes</taxon>
        <taxon>Notothenioidei</taxon>
        <taxon>Nototheniidae</taxon>
        <taxon>Pagothenia</taxon>
    </lineage>
</organism>
<feature type="transmembrane region" description="Helical" evidence="6">
    <location>
        <begin position="192"/>
        <end position="211"/>
    </location>
</feature>
<dbReference type="InterPro" id="IPR043203">
    <property type="entry name" value="VGCC_Ca_Na"/>
</dbReference>
<keyword evidence="4 6" id="KW-0472">Membrane</keyword>
<feature type="transmembrane region" description="Helical" evidence="6">
    <location>
        <begin position="153"/>
        <end position="172"/>
    </location>
</feature>
<keyword evidence="2 6" id="KW-0812">Transmembrane</keyword>
<feature type="transmembrane region" description="Helical" evidence="6">
    <location>
        <begin position="120"/>
        <end position="141"/>
    </location>
</feature>